<dbReference type="Pfam" id="PF14111">
    <property type="entry name" value="DUF4283"/>
    <property type="match status" value="1"/>
</dbReference>
<dbReference type="InterPro" id="IPR025558">
    <property type="entry name" value="DUF4283"/>
</dbReference>
<dbReference type="Proteomes" id="UP000265520">
    <property type="component" value="Unassembled WGS sequence"/>
</dbReference>
<sequence>MWVRKGVIGIIDLNNDYYLVAFTHEEDQYSDLMDGSWFIYHNYLTVKEWSPNFHPASDTIKEVAV</sequence>
<proteinExistence type="predicted"/>
<gene>
    <name evidence="2" type="ORF">A2U01_0013263</name>
</gene>
<accession>A0A392MXP8</accession>
<evidence type="ECO:0000259" key="1">
    <source>
        <dbReference type="Pfam" id="PF14111"/>
    </source>
</evidence>
<dbReference type="EMBL" id="LXQA010022438">
    <property type="protein sequence ID" value="MCH92326.1"/>
    <property type="molecule type" value="Genomic_DNA"/>
</dbReference>
<organism evidence="2 3">
    <name type="scientific">Trifolium medium</name>
    <dbReference type="NCBI Taxonomy" id="97028"/>
    <lineage>
        <taxon>Eukaryota</taxon>
        <taxon>Viridiplantae</taxon>
        <taxon>Streptophyta</taxon>
        <taxon>Embryophyta</taxon>
        <taxon>Tracheophyta</taxon>
        <taxon>Spermatophyta</taxon>
        <taxon>Magnoliopsida</taxon>
        <taxon>eudicotyledons</taxon>
        <taxon>Gunneridae</taxon>
        <taxon>Pentapetalae</taxon>
        <taxon>rosids</taxon>
        <taxon>fabids</taxon>
        <taxon>Fabales</taxon>
        <taxon>Fabaceae</taxon>
        <taxon>Papilionoideae</taxon>
        <taxon>50 kb inversion clade</taxon>
        <taxon>NPAAA clade</taxon>
        <taxon>Hologalegina</taxon>
        <taxon>IRL clade</taxon>
        <taxon>Trifolieae</taxon>
        <taxon>Trifolium</taxon>
    </lineage>
</organism>
<reference evidence="2 3" key="1">
    <citation type="journal article" date="2018" name="Front. Plant Sci.">
        <title>Red Clover (Trifolium pratense) and Zigzag Clover (T. medium) - A Picture of Genomic Similarities and Differences.</title>
        <authorList>
            <person name="Dluhosova J."/>
            <person name="Istvanek J."/>
            <person name="Nedelnik J."/>
            <person name="Repkova J."/>
        </authorList>
    </citation>
    <scope>NUCLEOTIDE SEQUENCE [LARGE SCALE GENOMIC DNA]</scope>
    <source>
        <strain evidence="3">cv. 10/8</strain>
        <tissue evidence="2">Leaf</tissue>
    </source>
</reference>
<comment type="caution">
    <text evidence="2">The sequence shown here is derived from an EMBL/GenBank/DDBJ whole genome shotgun (WGS) entry which is preliminary data.</text>
</comment>
<dbReference type="AlphaFoldDB" id="A0A392MXP8"/>
<protein>
    <recommendedName>
        <fullName evidence="1">DUF4283 domain-containing protein</fullName>
    </recommendedName>
</protein>
<evidence type="ECO:0000313" key="3">
    <source>
        <dbReference type="Proteomes" id="UP000265520"/>
    </source>
</evidence>
<keyword evidence="3" id="KW-1185">Reference proteome</keyword>
<name>A0A392MXP8_9FABA</name>
<evidence type="ECO:0000313" key="2">
    <source>
        <dbReference type="EMBL" id="MCH92326.1"/>
    </source>
</evidence>
<feature type="domain" description="DUF4283" evidence="1">
    <location>
        <begin position="1"/>
        <end position="56"/>
    </location>
</feature>